<dbReference type="STRING" id="375175.AYR53_01015"/>
<accession>A0A192GZJ8</accession>
<name>A0A192GZJ8_9LACO</name>
<proteinExistence type="predicted"/>
<dbReference type="EMBL" id="CP014873">
    <property type="protein sequence ID" value="ANK61463.1"/>
    <property type="molecule type" value="Genomic_DNA"/>
</dbReference>
<protein>
    <recommendedName>
        <fullName evidence="4">Cardiolipin synthase N-terminal domain-containing protein</fullName>
    </recommendedName>
</protein>
<feature type="transmembrane region" description="Helical" evidence="1">
    <location>
        <begin position="25"/>
        <end position="45"/>
    </location>
</feature>
<reference evidence="2 3" key="1">
    <citation type="submission" date="2016-03" db="EMBL/GenBank/DDBJ databases">
        <title>Pediococcus and Lactobacillus from brewery environment - whole genome sequencing and assembly.</title>
        <authorList>
            <person name="Behr J."/>
            <person name="Geissler A.J."/>
            <person name="Vogel R.F."/>
        </authorList>
    </citation>
    <scope>NUCLEOTIDE SEQUENCE [LARGE SCALE GENOMIC DNA]</scope>
    <source>
        <strain evidence="2 3">TMW 1.1989</strain>
    </source>
</reference>
<evidence type="ECO:0000313" key="2">
    <source>
        <dbReference type="EMBL" id="ANK61463.1"/>
    </source>
</evidence>
<keyword evidence="1" id="KW-0812">Transmembrane</keyword>
<evidence type="ECO:0008006" key="4">
    <source>
        <dbReference type="Google" id="ProtNLM"/>
    </source>
</evidence>
<organism evidence="2 3">
    <name type="scientific">Loigolactobacillus backii</name>
    <dbReference type="NCBI Taxonomy" id="375175"/>
    <lineage>
        <taxon>Bacteria</taxon>
        <taxon>Bacillati</taxon>
        <taxon>Bacillota</taxon>
        <taxon>Bacilli</taxon>
        <taxon>Lactobacillales</taxon>
        <taxon>Lactobacillaceae</taxon>
        <taxon>Loigolactobacillus</taxon>
    </lineage>
</organism>
<keyword evidence="1" id="KW-0472">Membrane</keyword>
<evidence type="ECO:0000313" key="3">
    <source>
        <dbReference type="Proteomes" id="UP000078582"/>
    </source>
</evidence>
<keyword evidence="1" id="KW-1133">Transmembrane helix</keyword>
<gene>
    <name evidence="2" type="ORF">AYR53_01015</name>
</gene>
<dbReference type="KEGG" id="lbt:AYR52_00485"/>
<sequence>MTDTKVKAKDQKLQQRYRKLRRRQILVPVAIAELIVQGLAIRSILHRSSFKRGNKFVWLPVTLIQPIGPWLYFRYGRGKK</sequence>
<keyword evidence="3" id="KW-1185">Reference proteome</keyword>
<dbReference type="OrthoDB" id="3243324at2"/>
<feature type="transmembrane region" description="Helical" evidence="1">
    <location>
        <begin position="57"/>
        <end position="75"/>
    </location>
</feature>
<dbReference type="Proteomes" id="UP000078582">
    <property type="component" value="Chromosome"/>
</dbReference>
<dbReference type="AlphaFoldDB" id="A0A192GZJ8"/>
<evidence type="ECO:0000256" key="1">
    <source>
        <dbReference type="SAM" id="Phobius"/>
    </source>
</evidence>